<sequence length="218" mass="24703">MLGGLLAACASSGPLLVEDSFPAEEVSSWEEGCADERSLVLACREDEEETCGFFRCRDVAHREVLLAYRGGGGPVLPGASPAPRRWWGPTHIWPRDREPIFTFRVNRHFDRQPLPFSLPPGRWARHHLLPQAEEFREWFHSQGIPDIHQYTILIPESVHIQIHSAGPRGGLWNQAWRDFKTAQPDASSAEIYRHAGALLYRFQLTGLIVPYHGGRPPR</sequence>
<organism evidence="1 2">
    <name type="scientific">Cystobacter fuscus (strain ATCC 25194 / DSM 2262 / NBRC 100088 / M29)</name>
    <dbReference type="NCBI Taxonomy" id="1242864"/>
    <lineage>
        <taxon>Bacteria</taxon>
        <taxon>Pseudomonadati</taxon>
        <taxon>Myxococcota</taxon>
        <taxon>Myxococcia</taxon>
        <taxon>Myxococcales</taxon>
        <taxon>Cystobacterineae</taxon>
        <taxon>Archangiaceae</taxon>
        <taxon>Cystobacter</taxon>
    </lineage>
</organism>
<dbReference type="EMBL" id="ANAH02000004">
    <property type="protein sequence ID" value="EPX63840.1"/>
    <property type="molecule type" value="Genomic_DNA"/>
</dbReference>
<dbReference type="InterPro" id="IPR011755">
    <property type="entry name" value="CHP02269_MYXXA"/>
</dbReference>
<gene>
    <name evidence="1" type="ORF">D187_004969</name>
</gene>
<dbReference type="NCBIfam" id="TIGR02269">
    <property type="entry name" value="TIGR02269 family lipoprotein"/>
    <property type="match status" value="1"/>
</dbReference>
<reference evidence="1" key="1">
    <citation type="submission" date="2013-05" db="EMBL/GenBank/DDBJ databases">
        <title>Genome assembly of Cystobacter fuscus DSM 2262.</title>
        <authorList>
            <person name="Sharma G."/>
            <person name="Khatri I."/>
            <person name="Kaur C."/>
            <person name="Mayilraj S."/>
            <person name="Subramanian S."/>
        </authorList>
    </citation>
    <scope>NUCLEOTIDE SEQUENCE [LARGE SCALE GENOMIC DNA]</scope>
    <source>
        <strain evidence="1">DSM 2262</strain>
    </source>
</reference>
<name>S9PHM5_CYSF2</name>
<keyword evidence="1" id="KW-0449">Lipoprotein</keyword>
<dbReference type="AlphaFoldDB" id="S9PHM5"/>
<comment type="caution">
    <text evidence="1">The sequence shown here is derived from an EMBL/GenBank/DDBJ whole genome shotgun (WGS) entry which is preliminary data.</text>
</comment>
<proteinExistence type="predicted"/>
<keyword evidence="2" id="KW-1185">Reference proteome</keyword>
<dbReference type="Proteomes" id="UP000011682">
    <property type="component" value="Unassembled WGS sequence"/>
</dbReference>
<evidence type="ECO:0000313" key="1">
    <source>
        <dbReference type="EMBL" id="EPX63840.1"/>
    </source>
</evidence>
<dbReference type="Pfam" id="PF09533">
    <property type="entry name" value="DUF2380"/>
    <property type="match status" value="1"/>
</dbReference>
<protein>
    <submittedName>
        <fullName evidence="1">Lipoprotein</fullName>
    </submittedName>
</protein>
<evidence type="ECO:0000313" key="2">
    <source>
        <dbReference type="Proteomes" id="UP000011682"/>
    </source>
</evidence>
<accession>S9PHM5</accession>